<gene>
    <name evidence="2" type="ORF">LCGC14_1790250</name>
</gene>
<dbReference type="GO" id="GO:0008972">
    <property type="term" value="F:phosphomethylpyrimidine kinase activity"/>
    <property type="evidence" value="ECO:0007669"/>
    <property type="project" value="TreeGrafter"/>
</dbReference>
<dbReference type="EMBL" id="LAZR01017083">
    <property type="protein sequence ID" value="KKM01860.1"/>
    <property type="molecule type" value="Genomic_DNA"/>
</dbReference>
<dbReference type="PANTHER" id="PTHR20858:SF17">
    <property type="entry name" value="HYDROXYMETHYLPYRIMIDINE_PHOSPHOMETHYLPYRIMIDINE KINASE THI20-RELATED"/>
    <property type="match status" value="1"/>
</dbReference>
<protein>
    <recommendedName>
        <fullName evidence="1">Pyridoxamine kinase/Phosphomethylpyrimidine kinase domain-containing protein</fullName>
    </recommendedName>
</protein>
<dbReference type="AlphaFoldDB" id="A0A0F9GST8"/>
<dbReference type="Gene3D" id="3.40.1190.20">
    <property type="match status" value="1"/>
</dbReference>
<proteinExistence type="predicted"/>
<feature type="domain" description="Pyridoxamine kinase/Phosphomethylpyrimidine kinase" evidence="1">
    <location>
        <begin position="11"/>
        <end position="74"/>
    </location>
</feature>
<dbReference type="PANTHER" id="PTHR20858">
    <property type="entry name" value="PHOSPHOMETHYLPYRIMIDINE KINASE"/>
    <property type="match status" value="1"/>
</dbReference>
<evidence type="ECO:0000259" key="1">
    <source>
        <dbReference type="Pfam" id="PF08543"/>
    </source>
</evidence>
<accession>A0A0F9GST8</accession>
<dbReference type="InterPro" id="IPR029056">
    <property type="entry name" value="Ribokinase-like"/>
</dbReference>
<dbReference type="GO" id="GO:0008902">
    <property type="term" value="F:hydroxymethylpyrimidine kinase activity"/>
    <property type="evidence" value="ECO:0007669"/>
    <property type="project" value="TreeGrafter"/>
</dbReference>
<name>A0A0F9GST8_9ZZZZ</name>
<sequence length="84" mass="8805">MPTALSIAGSDPTAGAGILADLMVFRALGVHGLCVPAVLTAQNTREVRDIYPVYSECLRTQLECLLEDMTPDAVLDTCCGGVGH</sequence>
<organism evidence="2">
    <name type="scientific">marine sediment metagenome</name>
    <dbReference type="NCBI Taxonomy" id="412755"/>
    <lineage>
        <taxon>unclassified sequences</taxon>
        <taxon>metagenomes</taxon>
        <taxon>ecological metagenomes</taxon>
    </lineage>
</organism>
<reference evidence="2" key="1">
    <citation type="journal article" date="2015" name="Nature">
        <title>Complex archaea that bridge the gap between prokaryotes and eukaryotes.</title>
        <authorList>
            <person name="Spang A."/>
            <person name="Saw J.H."/>
            <person name="Jorgensen S.L."/>
            <person name="Zaremba-Niedzwiedzka K."/>
            <person name="Martijn J."/>
            <person name="Lind A.E."/>
            <person name="van Eijk R."/>
            <person name="Schleper C."/>
            <person name="Guy L."/>
            <person name="Ettema T.J."/>
        </authorList>
    </citation>
    <scope>NUCLEOTIDE SEQUENCE</scope>
</reference>
<dbReference type="GO" id="GO:0005829">
    <property type="term" value="C:cytosol"/>
    <property type="evidence" value="ECO:0007669"/>
    <property type="project" value="TreeGrafter"/>
</dbReference>
<dbReference type="InterPro" id="IPR013749">
    <property type="entry name" value="PM/HMP-P_kinase-1"/>
</dbReference>
<dbReference type="Pfam" id="PF08543">
    <property type="entry name" value="Phos_pyr_kin"/>
    <property type="match status" value="1"/>
</dbReference>
<comment type="caution">
    <text evidence="2">The sequence shown here is derived from an EMBL/GenBank/DDBJ whole genome shotgun (WGS) entry which is preliminary data.</text>
</comment>
<feature type="non-terminal residue" evidence="2">
    <location>
        <position position="84"/>
    </location>
</feature>
<dbReference type="GO" id="GO:0009228">
    <property type="term" value="P:thiamine biosynthetic process"/>
    <property type="evidence" value="ECO:0007669"/>
    <property type="project" value="TreeGrafter"/>
</dbReference>
<dbReference type="SUPFAM" id="SSF53613">
    <property type="entry name" value="Ribokinase-like"/>
    <property type="match status" value="1"/>
</dbReference>
<evidence type="ECO:0000313" key="2">
    <source>
        <dbReference type="EMBL" id="KKM01860.1"/>
    </source>
</evidence>